<evidence type="ECO:0000313" key="2">
    <source>
        <dbReference type="EMBL" id="AOM63485.1"/>
    </source>
</evidence>
<reference evidence="2 3" key="1">
    <citation type="submission" date="2016-03" db="EMBL/GenBank/DDBJ databases">
        <title>Genome sequences of a Phycodnavirus, Heterosigma akashiwo virus strain 53.</title>
        <authorList>
            <person name="Ueki S."/>
            <person name="Ogura Y."/>
            <person name="Hayashi T."/>
        </authorList>
    </citation>
    <scope>NUCLEOTIDE SEQUENCE [LARGE SCALE GENOMIC DNA]</scope>
    <source>
        <strain evidence="2">HaV53</strain>
    </source>
</reference>
<sequence>MIIQKEDIIIEQKEDKIDDLKRILDMRHEEYLRECKINRKETSKILDKMSEQCEEIKRQCEEMMKQSEKLINIENTTCLYGKYIEHMYNNSKKDMTEEKNVVEDMNNRKFQIFKDNIDTKLDTITYENKSGWINMNKK</sequence>
<accession>A0A1C9C5C4</accession>
<organismHost>
    <name type="scientific">Heterosigma akashiwo</name>
    <name type="common">Chromophytic alga</name>
    <name type="synonym">Heterosigma carterae</name>
    <dbReference type="NCBI Taxonomy" id="2829"/>
</organismHost>
<keyword evidence="3" id="KW-1185">Reference proteome</keyword>
<dbReference type="Proteomes" id="UP000232488">
    <property type="component" value="Segment"/>
</dbReference>
<proteinExistence type="predicted"/>
<dbReference type="EMBL" id="KX008963">
    <property type="protein sequence ID" value="AOM63485.1"/>
    <property type="molecule type" value="Genomic_DNA"/>
</dbReference>
<evidence type="ECO:0000313" key="3">
    <source>
        <dbReference type="Proteomes" id="UP000232488"/>
    </source>
</evidence>
<dbReference type="GeneID" id="37618535"/>
<dbReference type="KEGG" id="vg:37618535"/>
<protein>
    <submittedName>
        <fullName evidence="2">Uncharacterized protein</fullName>
    </submittedName>
</protein>
<feature type="coiled-coil region" evidence="1">
    <location>
        <begin position="3"/>
        <end position="108"/>
    </location>
</feature>
<keyword evidence="1" id="KW-0175">Coiled coil</keyword>
<evidence type="ECO:0000256" key="1">
    <source>
        <dbReference type="SAM" id="Coils"/>
    </source>
</evidence>
<name>A0A1C9C5C4_HAV01</name>
<gene>
    <name evidence="2" type="primary">HaV53_ORF154</name>
</gene>
<organism evidence="2 3">
    <name type="scientific">Heterosigma akashiwo virus 01</name>
    <name type="common">HaV01</name>
    <dbReference type="NCBI Taxonomy" id="97195"/>
    <lineage>
        <taxon>Viruses</taxon>
        <taxon>Varidnaviria</taxon>
        <taxon>Bamfordvirae</taxon>
        <taxon>Nucleocytoviricota</taxon>
        <taxon>Megaviricetes</taxon>
        <taxon>Algavirales</taxon>
        <taxon>Phycodnaviridae</taxon>
        <taxon>Raphidovirus</taxon>
        <taxon>Raphidovirus japonicum</taxon>
    </lineage>
</organism>
<dbReference type="RefSeq" id="YP_009507551.1">
    <property type="nucleotide sequence ID" value="NC_038553.1"/>
</dbReference>